<proteinExistence type="predicted"/>
<dbReference type="EMBL" id="CP036200">
    <property type="protein sequence ID" value="QBF81656.1"/>
    <property type="molecule type" value="Genomic_DNA"/>
</dbReference>
<keyword evidence="3" id="KW-1185">Reference proteome</keyword>
<dbReference type="InterPro" id="IPR014955">
    <property type="entry name" value="DUF1826"/>
</dbReference>
<gene>
    <name evidence="2" type="ORF">EXU30_02320</name>
</gene>
<evidence type="ECO:0000313" key="3">
    <source>
        <dbReference type="Proteomes" id="UP000291106"/>
    </source>
</evidence>
<sequence length="256" mass="27736">MDLTITEPQADQQNLGTSTNVNDETCGEINGETKGETKDSAAIEPQAKTRQAAIADIPNVLTDIYREDTNIALWQRSLSQDVDTAVAEFVAANPNFEKSVSVSPDDVVDKLDTLTIGSAPKALVDNIAELVEMFCCLFELEKTGLRLTVLNKAMCPRFHVDRVPCRLVTTYTGSCTEWLPHNQVNRNKLGRLAGGQSDALSGLYQSAECINQLSCGDVALIKGEEWLDNEGAGLVHRSPAVNAGEPRLLLTLDFGA</sequence>
<reference evidence="2 3" key="1">
    <citation type="submission" date="2019-02" db="EMBL/GenBank/DDBJ databases">
        <title>Shewanella sp. D4-2 isolated from Dokdo Island.</title>
        <authorList>
            <person name="Baek K."/>
        </authorList>
    </citation>
    <scope>NUCLEOTIDE SEQUENCE [LARGE SCALE GENOMIC DNA]</scope>
    <source>
        <strain evidence="2 3">D4-2</strain>
    </source>
</reference>
<accession>A0A411PDN1</accession>
<name>A0A411PDN1_9GAMM</name>
<dbReference type="Proteomes" id="UP000291106">
    <property type="component" value="Chromosome"/>
</dbReference>
<dbReference type="KEGG" id="smai:EXU30_02320"/>
<protein>
    <submittedName>
        <fullName evidence="2">DUF1826 domain-containing protein</fullName>
    </submittedName>
</protein>
<evidence type="ECO:0000256" key="1">
    <source>
        <dbReference type="SAM" id="MobiDB-lite"/>
    </source>
</evidence>
<evidence type="ECO:0000313" key="2">
    <source>
        <dbReference type="EMBL" id="QBF81656.1"/>
    </source>
</evidence>
<organism evidence="2 3">
    <name type="scientific">Shewanella maritima</name>
    <dbReference type="NCBI Taxonomy" id="2520507"/>
    <lineage>
        <taxon>Bacteria</taxon>
        <taxon>Pseudomonadati</taxon>
        <taxon>Pseudomonadota</taxon>
        <taxon>Gammaproteobacteria</taxon>
        <taxon>Alteromonadales</taxon>
        <taxon>Shewanellaceae</taxon>
        <taxon>Shewanella</taxon>
    </lineage>
</organism>
<dbReference type="AlphaFoldDB" id="A0A411PDN1"/>
<dbReference type="RefSeq" id="WP_130597630.1">
    <property type="nucleotide sequence ID" value="NZ_CP036200.1"/>
</dbReference>
<dbReference type="OrthoDB" id="5342505at2"/>
<feature type="region of interest" description="Disordered" evidence="1">
    <location>
        <begin position="1"/>
        <end position="22"/>
    </location>
</feature>
<dbReference type="Pfam" id="PF08856">
    <property type="entry name" value="DUF1826"/>
    <property type="match status" value="1"/>
</dbReference>